<protein>
    <submittedName>
        <fullName evidence="1">Uncharacterized protein</fullName>
    </submittedName>
</protein>
<dbReference type="EMBL" id="KV428153">
    <property type="protein sequence ID" value="KZT35094.1"/>
    <property type="molecule type" value="Genomic_DNA"/>
</dbReference>
<gene>
    <name evidence="1" type="ORF">SISSUDRAFT_213413</name>
</gene>
<dbReference type="Proteomes" id="UP000076798">
    <property type="component" value="Unassembled WGS sequence"/>
</dbReference>
<organism evidence="1 2">
    <name type="scientific">Sistotremastrum suecicum HHB10207 ss-3</name>
    <dbReference type="NCBI Taxonomy" id="1314776"/>
    <lineage>
        <taxon>Eukaryota</taxon>
        <taxon>Fungi</taxon>
        <taxon>Dikarya</taxon>
        <taxon>Basidiomycota</taxon>
        <taxon>Agaricomycotina</taxon>
        <taxon>Agaricomycetes</taxon>
        <taxon>Sistotremastrales</taxon>
        <taxon>Sistotremastraceae</taxon>
        <taxon>Sistotremastrum</taxon>
    </lineage>
</organism>
<name>A0A166A952_9AGAM</name>
<evidence type="ECO:0000313" key="1">
    <source>
        <dbReference type="EMBL" id="KZT35094.1"/>
    </source>
</evidence>
<dbReference type="AlphaFoldDB" id="A0A166A952"/>
<reference evidence="1 2" key="1">
    <citation type="journal article" date="2016" name="Mol. Biol. Evol.">
        <title>Comparative Genomics of Early-Diverging Mushroom-Forming Fungi Provides Insights into the Origins of Lignocellulose Decay Capabilities.</title>
        <authorList>
            <person name="Nagy L.G."/>
            <person name="Riley R."/>
            <person name="Tritt A."/>
            <person name="Adam C."/>
            <person name="Daum C."/>
            <person name="Floudas D."/>
            <person name="Sun H."/>
            <person name="Yadav J.S."/>
            <person name="Pangilinan J."/>
            <person name="Larsson K.H."/>
            <person name="Matsuura K."/>
            <person name="Barry K."/>
            <person name="Labutti K."/>
            <person name="Kuo R."/>
            <person name="Ohm R.A."/>
            <person name="Bhattacharya S.S."/>
            <person name="Shirouzu T."/>
            <person name="Yoshinaga Y."/>
            <person name="Martin F.M."/>
            <person name="Grigoriev I.V."/>
            <person name="Hibbett D.S."/>
        </authorList>
    </citation>
    <scope>NUCLEOTIDE SEQUENCE [LARGE SCALE GENOMIC DNA]</scope>
    <source>
        <strain evidence="1 2">HHB10207 ss-3</strain>
    </source>
</reference>
<accession>A0A166A952</accession>
<sequence>MTGPWPFFLITDNCRSGCGPNFCMTGSCNRLQGLATSHKKTSCLTSHGQQLRS</sequence>
<evidence type="ECO:0000313" key="2">
    <source>
        <dbReference type="Proteomes" id="UP000076798"/>
    </source>
</evidence>
<proteinExistence type="predicted"/>
<keyword evidence="2" id="KW-1185">Reference proteome</keyword>